<feature type="transmembrane region" description="Helical" evidence="1">
    <location>
        <begin position="117"/>
        <end position="150"/>
    </location>
</feature>
<dbReference type="AlphaFoldDB" id="A0A1W1XGS4"/>
<keyword evidence="1" id="KW-1133">Transmembrane helix</keyword>
<dbReference type="GO" id="GO:0016757">
    <property type="term" value="F:glycosyltransferase activity"/>
    <property type="evidence" value="ECO:0007669"/>
    <property type="project" value="UniProtKB-KW"/>
</dbReference>
<keyword evidence="3" id="KW-1185">Reference proteome</keyword>
<name>A0A1W1XGS4_9CLOT</name>
<keyword evidence="1" id="KW-0472">Membrane</keyword>
<proteinExistence type="predicted"/>
<feature type="transmembrane region" description="Helical" evidence="1">
    <location>
        <begin position="353"/>
        <end position="371"/>
    </location>
</feature>
<feature type="transmembrane region" description="Helical" evidence="1">
    <location>
        <begin position="196"/>
        <end position="215"/>
    </location>
</feature>
<accession>A0A1W1XGS4</accession>
<reference evidence="2 3" key="1">
    <citation type="submission" date="2017-04" db="EMBL/GenBank/DDBJ databases">
        <authorList>
            <person name="Afonso C.L."/>
            <person name="Miller P.J."/>
            <person name="Scott M.A."/>
            <person name="Spackman E."/>
            <person name="Goraichik I."/>
            <person name="Dimitrov K.M."/>
            <person name="Suarez D.L."/>
            <person name="Swayne D.E."/>
        </authorList>
    </citation>
    <scope>NUCLEOTIDE SEQUENCE [LARGE SCALE GENOMIC DNA]</scope>
    <source>
        <strain evidence="2 3">DSM 12555</strain>
    </source>
</reference>
<keyword evidence="1" id="KW-0812">Transmembrane</keyword>
<organism evidence="2 3">
    <name type="scientific">Clostridium acidisoli DSM 12555</name>
    <dbReference type="NCBI Taxonomy" id="1121291"/>
    <lineage>
        <taxon>Bacteria</taxon>
        <taxon>Bacillati</taxon>
        <taxon>Bacillota</taxon>
        <taxon>Clostridia</taxon>
        <taxon>Eubacteriales</taxon>
        <taxon>Clostridiaceae</taxon>
        <taxon>Clostridium</taxon>
    </lineage>
</organism>
<feature type="transmembrane region" description="Helical" evidence="1">
    <location>
        <begin position="84"/>
        <end position="105"/>
    </location>
</feature>
<dbReference type="Proteomes" id="UP000192468">
    <property type="component" value="Unassembled WGS sequence"/>
</dbReference>
<feature type="transmembrane region" description="Helical" evidence="1">
    <location>
        <begin position="162"/>
        <end position="184"/>
    </location>
</feature>
<dbReference type="RefSeq" id="WP_084115270.1">
    <property type="nucleotide sequence ID" value="NZ_FWXH01000004.1"/>
</dbReference>
<dbReference type="EMBL" id="FWXH01000004">
    <property type="protein sequence ID" value="SMC23027.1"/>
    <property type="molecule type" value="Genomic_DNA"/>
</dbReference>
<keyword evidence="2" id="KW-0328">Glycosyltransferase</keyword>
<evidence type="ECO:0000313" key="2">
    <source>
        <dbReference type="EMBL" id="SMC23027.1"/>
    </source>
</evidence>
<protein>
    <submittedName>
        <fullName evidence="2">Mannosyltransferase related to Gpi18</fullName>
    </submittedName>
</protein>
<evidence type="ECO:0000313" key="3">
    <source>
        <dbReference type="Proteomes" id="UP000192468"/>
    </source>
</evidence>
<dbReference type="OrthoDB" id="9776737at2"/>
<feature type="transmembrane region" description="Helical" evidence="1">
    <location>
        <begin position="253"/>
        <end position="272"/>
    </location>
</feature>
<evidence type="ECO:0000256" key="1">
    <source>
        <dbReference type="SAM" id="Phobius"/>
    </source>
</evidence>
<feature type="transmembrane region" description="Helical" evidence="1">
    <location>
        <begin position="12"/>
        <end position="30"/>
    </location>
</feature>
<gene>
    <name evidence="2" type="ORF">SAMN02745134_01796</name>
</gene>
<keyword evidence="2" id="KW-0808">Transferase</keyword>
<feature type="transmembrane region" description="Helical" evidence="1">
    <location>
        <begin position="329"/>
        <end position="347"/>
    </location>
</feature>
<dbReference type="STRING" id="1121291.SAMN02745134_01796"/>
<feature type="transmembrane region" description="Helical" evidence="1">
    <location>
        <begin position="284"/>
        <end position="300"/>
    </location>
</feature>
<sequence length="382" mass="44746">MIKFIRNNKINAFYIILISFLGIILRYKLLEYKSDDLIEFLNPWYNFIKTHGGFHALKYSFADYTPPYLYIMAVGTYLKLSSIIYLKAVSIIFDYIAAITVALIVKKKYNSANIYLSAYTIILFLPTVVLNSSYWAQCDIIFTTFILLSIYMLANNKITLSTIFYAVSFTFKLQAIFIAPLYLILLLKKKFKIRHLAVFVVVYIFSVLPAVYMGGSLSKLLTVYLNQSSEYTSLTKNAPTLFMLYPQNVNQELATYMGIAFTMFLVLSLCLIQIHYLKDISYENIIELAFIFVLVVPYFLPRMHDRYFFLADVFSVIYAFYFPKRKIGVLIVPVVSLFVYINSLFHIRYIPFRILSVVLFLTIVYVLFKYFQRIRKSYLYLQ</sequence>